<sequence>MSSFKYTLEAVTAPGSNQIPGAVVIAADRSGDIIDLQAVGVTSVDPINRRPMTEDTTFWIASCTKLITTVAALQCVERGQLALDEDVSTILHELNSPDVLVGFDAQSGEPTLRKSQERITLRQLLTHSSGNMNDLLSPEIKKWRPWQKPALNDDDGEIVKRFLTPLLFEPGHGWVYGGGLDWAGRMVERVNGGIRLGDYFKKHIFEPLGMRSTGFRPSENESIRESLSATTVRTPTGELVGATPFPPANPKDDLGGGGLYTAPKDYIKVLIALLQNKGTLLKPETVDMMFAPQLPDSKYLEAVVNPERGVMYRSGVDSRQWNFGLGGILNMEDVEGVCKKGTMTWGGLPNLFWWIDRTAGTCGMYASQLLPPSDATSMQIALEFRKSIARRS</sequence>
<evidence type="ECO:0000256" key="1">
    <source>
        <dbReference type="ARBA" id="ARBA00009009"/>
    </source>
</evidence>
<dbReference type="InterPro" id="IPR050789">
    <property type="entry name" value="Diverse_Enzym_Activities"/>
</dbReference>
<dbReference type="PANTHER" id="PTHR43283:SF17">
    <property type="entry name" value="(LOVD), PUTATIVE (AFU_ORTHOLOGUE AFUA_5G00920)-RELATED"/>
    <property type="match status" value="1"/>
</dbReference>
<dbReference type="GO" id="GO:0016787">
    <property type="term" value="F:hydrolase activity"/>
    <property type="evidence" value="ECO:0007669"/>
    <property type="project" value="UniProtKB-KW"/>
</dbReference>
<reference evidence="4 5" key="1">
    <citation type="submission" date="2013-03" db="EMBL/GenBank/DDBJ databases">
        <title>The Genome Sequence of Exophiala aquamarina CBS 119918.</title>
        <authorList>
            <consortium name="The Broad Institute Genomics Platform"/>
            <person name="Cuomo C."/>
            <person name="de Hoog S."/>
            <person name="Gorbushina A."/>
            <person name="Walker B."/>
            <person name="Young S.K."/>
            <person name="Zeng Q."/>
            <person name="Gargeya S."/>
            <person name="Fitzgerald M."/>
            <person name="Haas B."/>
            <person name="Abouelleil A."/>
            <person name="Allen A.W."/>
            <person name="Alvarado L."/>
            <person name="Arachchi H.M."/>
            <person name="Berlin A.M."/>
            <person name="Chapman S.B."/>
            <person name="Gainer-Dewar J."/>
            <person name="Goldberg J."/>
            <person name="Griggs A."/>
            <person name="Gujja S."/>
            <person name="Hansen M."/>
            <person name="Howarth C."/>
            <person name="Imamovic A."/>
            <person name="Ireland A."/>
            <person name="Larimer J."/>
            <person name="McCowan C."/>
            <person name="Murphy C."/>
            <person name="Pearson M."/>
            <person name="Poon T.W."/>
            <person name="Priest M."/>
            <person name="Roberts A."/>
            <person name="Saif S."/>
            <person name="Shea T."/>
            <person name="Sisk P."/>
            <person name="Sykes S."/>
            <person name="Wortman J."/>
            <person name="Nusbaum C."/>
            <person name="Birren B."/>
        </authorList>
    </citation>
    <scope>NUCLEOTIDE SEQUENCE [LARGE SCALE GENOMIC DNA]</scope>
    <source>
        <strain evidence="4 5">CBS 119918</strain>
    </source>
</reference>
<gene>
    <name evidence="4" type="ORF">A1O9_06856</name>
</gene>
<comment type="caution">
    <text evidence="4">The sequence shown here is derived from an EMBL/GenBank/DDBJ whole genome shotgun (WGS) entry which is preliminary data.</text>
</comment>
<dbReference type="HOGENOM" id="CLU_020027_11_1_1"/>
<accession>A0A072PA84</accession>
<dbReference type="RefSeq" id="XP_013259257.1">
    <property type="nucleotide sequence ID" value="XM_013403803.1"/>
</dbReference>
<evidence type="ECO:0000313" key="5">
    <source>
        <dbReference type="Proteomes" id="UP000027920"/>
    </source>
</evidence>
<dbReference type="STRING" id="1182545.A0A072PA84"/>
<comment type="similarity">
    <text evidence="1">Belongs to the class-A beta-lactamase family.</text>
</comment>
<evidence type="ECO:0000256" key="2">
    <source>
        <dbReference type="ARBA" id="ARBA00022801"/>
    </source>
</evidence>
<dbReference type="Proteomes" id="UP000027920">
    <property type="component" value="Unassembled WGS sequence"/>
</dbReference>
<dbReference type="PANTHER" id="PTHR43283">
    <property type="entry name" value="BETA-LACTAMASE-RELATED"/>
    <property type="match status" value="1"/>
</dbReference>
<evidence type="ECO:0000313" key="4">
    <source>
        <dbReference type="EMBL" id="KEF56667.1"/>
    </source>
</evidence>
<dbReference type="VEuPathDB" id="FungiDB:A1O9_06856"/>
<dbReference type="SUPFAM" id="SSF56601">
    <property type="entry name" value="beta-lactamase/transpeptidase-like"/>
    <property type="match status" value="1"/>
</dbReference>
<dbReference type="InterPro" id="IPR012338">
    <property type="entry name" value="Beta-lactam/transpept-like"/>
</dbReference>
<keyword evidence="5" id="KW-1185">Reference proteome</keyword>
<protein>
    <submittedName>
        <fullName evidence="4">Beta-lactamase</fullName>
    </submittedName>
</protein>
<dbReference type="InterPro" id="IPR001466">
    <property type="entry name" value="Beta-lactam-related"/>
</dbReference>
<dbReference type="GeneID" id="25281771"/>
<dbReference type="EMBL" id="AMGV01000005">
    <property type="protein sequence ID" value="KEF56667.1"/>
    <property type="molecule type" value="Genomic_DNA"/>
</dbReference>
<keyword evidence="2" id="KW-0378">Hydrolase</keyword>
<dbReference type="OrthoDB" id="428260at2759"/>
<name>A0A072PA84_9EURO</name>
<dbReference type="Pfam" id="PF00144">
    <property type="entry name" value="Beta-lactamase"/>
    <property type="match status" value="1"/>
</dbReference>
<feature type="domain" description="Beta-lactamase-related" evidence="3">
    <location>
        <begin position="15"/>
        <end position="376"/>
    </location>
</feature>
<dbReference type="AlphaFoldDB" id="A0A072PA84"/>
<proteinExistence type="inferred from homology"/>
<dbReference type="Gene3D" id="3.40.710.10">
    <property type="entry name" value="DD-peptidase/beta-lactamase superfamily"/>
    <property type="match status" value="1"/>
</dbReference>
<organism evidence="4 5">
    <name type="scientific">Exophiala aquamarina CBS 119918</name>
    <dbReference type="NCBI Taxonomy" id="1182545"/>
    <lineage>
        <taxon>Eukaryota</taxon>
        <taxon>Fungi</taxon>
        <taxon>Dikarya</taxon>
        <taxon>Ascomycota</taxon>
        <taxon>Pezizomycotina</taxon>
        <taxon>Eurotiomycetes</taxon>
        <taxon>Chaetothyriomycetidae</taxon>
        <taxon>Chaetothyriales</taxon>
        <taxon>Herpotrichiellaceae</taxon>
        <taxon>Exophiala</taxon>
    </lineage>
</organism>
<evidence type="ECO:0000259" key="3">
    <source>
        <dbReference type="Pfam" id="PF00144"/>
    </source>
</evidence>